<dbReference type="OrthoDB" id="8018742at2"/>
<reference evidence="1 2" key="2">
    <citation type="submission" date="2020-01" db="EMBL/GenBank/DDBJ databases">
        <title>Microvirga sp. nov., an arsenate reduction bacterium isolated from Tibet hotspring sediments.</title>
        <authorList>
            <person name="Xian W.-D."/>
            <person name="Li W.-J."/>
        </authorList>
    </citation>
    <scope>NUCLEOTIDE SEQUENCE [LARGE SCALE GENOMIC DNA]</scope>
    <source>
        <strain evidence="1 2">KCTC 23863</strain>
    </source>
</reference>
<dbReference type="EMBL" id="WURB01000011">
    <property type="protein sequence ID" value="MXQ12871.1"/>
    <property type="molecule type" value="Genomic_DNA"/>
</dbReference>
<organism evidence="1 2">
    <name type="scientific">Microvirga makkahensis</name>
    <dbReference type="NCBI Taxonomy" id="1128670"/>
    <lineage>
        <taxon>Bacteria</taxon>
        <taxon>Pseudomonadati</taxon>
        <taxon>Pseudomonadota</taxon>
        <taxon>Alphaproteobacteria</taxon>
        <taxon>Hyphomicrobiales</taxon>
        <taxon>Methylobacteriaceae</taxon>
        <taxon>Microvirga</taxon>
    </lineage>
</organism>
<dbReference type="AlphaFoldDB" id="A0A7X3MTI1"/>
<protein>
    <submittedName>
        <fullName evidence="1">Uncharacterized protein</fullName>
    </submittedName>
</protein>
<name>A0A7X3MTI1_9HYPH</name>
<reference evidence="1 2" key="1">
    <citation type="submission" date="2019-12" db="EMBL/GenBank/DDBJ databases">
        <authorList>
            <person name="Yuan C.-G."/>
        </authorList>
    </citation>
    <scope>NUCLEOTIDE SEQUENCE [LARGE SCALE GENOMIC DNA]</scope>
    <source>
        <strain evidence="1 2">KCTC 23863</strain>
    </source>
</reference>
<evidence type="ECO:0000313" key="2">
    <source>
        <dbReference type="Proteomes" id="UP000436483"/>
    </source>
</evidence>
<keyword evidence="2" id="KW-1185">Reference proteome</keyword>
<dbReference type="RefSeq" id="WP_160885457.1">
    <property type="nucleotide sequence ID" value="NZ_WURB01000011.1"/>
</dbReference>
<proteinExistence type="predicted"/>
<dbReference type="Proteomes" id="UP000436483">
    <property type="component" value="Unassembled WGS sequence"/>
</dbReference>
<sequence length="182" mass="19229">MTEAFVNPVGHNPIAFLFHPSAVPVIDVFRSIGSLDDQYDLALLDGPERGLATYVQPGAAKGIVSDALLLAFALTRQRGTAFDHRPVGSRYGTRDEYCLMTLIGASRQPGSEVAREAAALLGLSPLELMSALAGELARQIDLGIIVFTVPSLTEFRAVAGVGNGQLEAVVEATGKPGRHFGL</sequence>
<accession>A0A7X3MTI1</accession>
<comment type="caution">
    <text evidence="1">The sequence shown here is derived from an EMBL/GenBank/DDBJ whole genome shotgun (WGS) entry which is preliminary data.</text>
</comment>
<gene>
    <name evidence="1" type="ORF">GR328_15665</name>
</gene>
<evidence type="ECO:0000313" key="1">
    <source>
        <dbReference type="EMBL" id="MXQ12871.1"/>
    </source>
</evidence>